<keyword evidence="5 10" id="KW-1133">Transmembrane helix</keyword>
<feature type="transmembrane region" description="Helical" evidence="10">
    <location>
        <begin position="37"/>
        <end position="59"/>
    </location>
</feature>
<keyword evidence="12" id="KW-1185">Reference proteome</keyword>
<dbReference type="InterPro" id="IPR037185">
    <property type="entry name" value="EmrE-like"/>
</dbReference>
<feature type="transmembrane region" description="Helical" evidence="10">
    <location>
        <begin position="93"/>
        <end position="113"/>
    </location>
</feature>
<evidence type="ECO:0000256" key="2">
    <source>
        <dbReference type="ARBA" id="ARBA00022448"/>
    </source>
</evidence>
<evidence type="ECO:0000313" key="11">
    <source>
        <dbReference type="EMBL" id="MBO0935237.1"/>
    </source>
</evidence>
<feature type="transmembrane region" description="Helical" evidence="10">
    <location>
        <begin position="66"/>
        <end position="87"/>
    </location>
</feature>
<evidence type="ECO:0000256" key="6">
    <source>
        <dbReference type="ARBA" id="ARBA00023136"/>
    </source>
</evidence>
<gene>
    <name evidence="11" type="ORF">J2I47_01625</name>
</gene>
<evidence type="ECO:0000256" key="9">
    <source>
        <dbReference type="RuleBase" id="RU003942"/>
    </source>
</evidence>
<comment type="similarity">
    <text evidence="7">Belongs to the drug/metabolite transporter (DMT) superfamily. Small multidrug resistance (SMR) (TC 2.A.7.1) family. Gdx/SugE subfamily.</text>
</comment>
<dbReference type="PANTHER" id="PTHR30561:SF0">
    <property type="entry name" value="GUANIDINIUM EXPORTER"/>
    <property type="match status" value="1"/>
</dbReference>
<comment type="subcellular location">
    <subcellularLocation>
        <location evidence="1 9">Cell membrane</location>
        <topology evidence="1 9">Multi-pass membrane protein</topology>
    </subcellularLocation>
</comment>
<organism evidence="11 12">
    <name type="scientific">Fibrella rubiginis</name>
    <dbReference type="NCBI Taxonomy" id="2817060"/>
    <lineage>
        <taxon>Bacteria</taxon>
        <taxon>Pseudomonadati</taxon>
        <taxon>Bacteroidota</taxon>
        <taxon>Cytophagia</taxon>
        <taxon>Cytophagales</taxon>
        <taxon>Spirosomataceae</taxon>
        <taxon>Fibrella</taxon>
    </lineage>
</organism>
<dbReference type="Proteomes" id="UP000664034">
    <property type="component" value="Unassembled WGS sequence"/>
</dbReference>
<dbReference type="GO" id="GO:0022857">
    <property type="term" value="F:transmembrane transporter activity"/>
    <property type="evidence" value="ECO:0007669"/>
    <property type="project" value="InterPro"/>
</dbReference>
<dbReference type="RefSeq" id="WP_207362799.1">
    <property type="nucleotide sequence ID" value="NZ_JAFMYV010000001.1"/>
</dbReference>
<dbReference type="AlphaFoldDB" id="A0A939GET9"/>
<dbReference type="SUPFAM" id="SSF103481">
    <property type="entry name" value="Multidrug resistance efflux transporter EmrE"/>
    <property type="match status" value="1"/>
</dbReference>
<keyword evidence="4 9" id="KW-0812">Transmembrane</keyword>
<keyword evidence="6 10" id="KW-0472">Membrane</keyword>
<evidence type="ECO:0000256" key="1">
    <source>
        <dbReference type="ARBA" id="ARBA00004651"/>
    </source>
</evidence>
<keyword evidence="3" id="KW-1003">Cell membrane</keyword>
<dbReference type="PANTHER" id="PTHR30561">
    <property type="entry name" value="SMR FAMILY PROTON-DEPENDENT DRUG EFFLUX TRANSPORTER SUGE"/>
    <property type="match status" value="1"/>
</dbReference>
<dbReference type="InterPro" id="IPR000390">
    <property type="entry name" value="Small_drug/metabolite_transptr"/>
</dbReference>
<sequence length="115" mass="12425">MAWMYLLLASACQAVWTYSLKQADFGALVQFRLSLGVLLPIVVNIVSGLANVFFLNLAFKQMPLTTAFGVWTAGTLVLLKLADVVFLNASYTVAELFFVALLAVAIIGLKLVAPN</sequence>
<dbReference type="Gene3D" id="1.10.3730.20">
    <property type="match status" value="1"/>
</dbReference>
<evidence type="ECO:0000256" key="7">
    <source>
        <dbReference type="ARBA" id="ARBA00038151"/>
    </source>
</evidence>
<dbReference type="Pfam" id="PF00893">
    <property type="entry name" value="Multi_Drug_Res"/>
    <property type="match status" value="1"/>
</dbReference>
<accession>A0A939GET9</accession>
<evidence type="ECO:0000256" key="5">
    <source>
        <dbReference type="ARBA" id="ARBA00022989"/>
    </source>
</evidence>
<evidence type="ECO:0000256" key="4">
    <source>
        <dbReference type="ARBA" id="ARBA00022692"/>
    </source>
</evidence>
<dbReference type="EMBL" id="JAFMYV010000001">
    <property type="protein sequence ID" value="MBO0935237.1"/>
    <property type="molecule type" value="Genomic_DNA"/>
</dbReference>
<proteinExistence type="inferred from homology"/>
<keyword evidence="2" id="KW-0813">Transport</keyword>
<dbReference type="InterPro" id="IPR045324">
    <property type="entry name" value="Small_multidrug_res"/>
</dbReference>
<protein>
    <recommendedName>
        <fullName evidence="8">Guanidinium exporter</fullName>
    </recommendedName>
</protein>
<dbReference type="GO" id="GO:0005886">
    <property type="term" value="C:plasma membrane"/>
    <property type="evidence" value="ECO:0007669"/>
    <property type="project" value="UniProtKB-SubCell"/>
</dbReference>
<evidence type="ECO:0000313" key="12">
    <source>
        <dbReference type="Proteomes" id="UP000664034"/>
    </source>
</evidence>
<evidence type="ECO:0000256" key="10">
    <source>
        <dbReference type="SAM" id="Phobius"/>
    </source>
</evidence>
<evidence type="ECO:0000256" key="3">
    <source>
        <dbReference type="ARBA" id="ARBA00022475"/>
    </source>
</evidence>
<comment type="caution">
    <text evidence="11">The sequence shown here is derived from an EMBL/GenBank/DDBJ whole genome shotgun (WGS) entry which is preliminary data.</text>
</comment>
<name>A0A939GET9_9BACT</name>
<evidence type="ECO:0000256" key="8">
    <source>
        <dbReference type="ARBA" id="ARBA00039168"/>
    </source>
</evidence>
<reference evidence="11" key="1">
    <citation type="submission" date="2021-03" db="EMBL/GenBank/DDBJ databases">
        <title>Fibrella sp. HMF5335 genome sequencing and assembly.</title>
        <authorList>
            <person name="Kang H."/>
            <person name="Kim H."/>
            <person name="Bae S."/>
            <person name="Joh K."/>
        </authorList>
    </citation>
    <scope>NUCLEOTIDE SEQUENCE</scope>
    <source>
        <strain evidence="11">HMF5335</strain>
    </source>
</reference>